<proteinExistence type="predicted"/>
<dbReference type="Pfam" id="PF13692">
    <property type="entry name" value="Glyco_trans_1_4"/>
    <property type="match status" value="1"/>
</dbReference>
<protein>
    <submittedName>
        <fullName evidence="4">Glycosyltransferase</fullName>
    </submittedName>
</protein>
<keyword evidence="5" id="KW-1185">Reference proteome</keyword>
<evidence type="ECO:0000256" key="1">
    <source>
        <dbReference type="ARBA" id="ARBA00022676"/>
    </source>
</evidence>
<dbReference type="InterPro" id="IPR028098">
    <property type="entry name" value="Glyco_trans_4-like_N"/>
</dbReference>
<gene>
    <name evidence="4" type="ORF">GM668_18235</name>
</gene>
<dbReference type="RefSeq" id="WP_155440386.1">
    <property type="nucleotide sequence ID" value="NZ_WNLA01000013.1"/>
</dbReference>
<evidence type="ECO:0000313" key="5">
    <source>
        <dbReference type="Proteomes" id="UP000484015"/>
    </source>
</evidence>
<comment type="caution">
    <text evidence="4">The sequence shown here is derived from an EMBL/GenBank/DDBJ whole genome shotgun (WGS) entry which is preliminary data.</text>
</comment>
<reference evidence="4 5" key="1">
    <citation type="submission" date="2019-11" db="EMBL/GenBank/DDBJ databases">
        <title>Type strains purchased from KCTC, JCM and DSMZ.</title>
        <authorList>
            <person name="Lu H."/>
        </authorList>
    </citation>
    <scope>NUCLEOTIDE SEQUENCE [LARGE SCALE GENOMIC DNA]</scope>
    <source>
        <strain evidence="4 5">KCTC 42409</strain>
    </source>
</reference>
<dbReference type="Proteomes" id="UP000484015">
    <property type="component" value="Unassembled WGS sequence"/>
</dbReference>
<dbReference type="PANTHER" id="PTHR12526:SF510">
    <property type="entry name" value="D-INOSITOL 3-PHOSPHATE GLYCOSYLTRANSFERASE"/>
    <property type="match status" value="1"/>
</dbReference>
<evidence type="ECO:0000256" key="2">
    <source>
        <dbReference type="ARBA" id="ARBA00022679"/>
    </source>
</evidence>
<accession>A0A6L6Q2C3</accession>
<evidence type="ECO:0000313" key="4">
    <source>
        <dbReference type="EMBL" id="MTW04023.1"/>
    </source>
</evidence>
<sequence length="403" mass="44240">MTIRILYLTREPHPSFRPDIATLFGQYLPRHGVRADLVALQDGEPAAWQAGAAHTRKGKGKLGRLITRMGLAWSLFGLARGSQYQAIQVRDRIGGAAIGLLAARWRGLPFFYWMSFPFAESWQDMGAGREASAGSPLRRLMWRVRGKLAAFVLYRVVLPRADHVFVQSDAMRTMLARRGLDPAAMTPVPMGVAIPDRLDAVEPSDDPRLAGRKVLVYLGALERMRHPEVMVEAMVEVARREPQALLVLVGDSQTPGERAWLEQQVVRLGVQDHVLITGWMAPADAWRYLRAATIGLSPFPRSRVLEVASPTKVCEYLAYGVPVVANDQPDQAALLAQTNGGLCVPLTADGFARGILELLGDPLRASAMAVAGREAIRAARSYDVLAQSLAQQYQRLLAQPATP</sequence>
<dbReference type="EMBL" id="WNLA01000013">
    <property type="protein sequence ID" value="MTW04023.1"/>
    <property type="molecule type" value="Genomic_DNA"/>
</dbReference>
<organism evidence="4 5">
    <name type="scientific">Pseudoduganella ginsengisoli</name>
    <dbReference type="NCBI Taxonomy" id="1462440"/>
    <lineage>
        <taxon>Bacteria</taxon>
        <taxon>Pseudomonadati</taxon>
        <taxon>Pseudomonadota</taxon>
        <taxon>Betaproteobacteria</taxon>
        <taxon>Burkholderiales</taxon>
        <taxon>Oxalobacteraceae</taxon>
        <taxon>Telluria group</taxon>
        <taxon>Pseudoduganella</taxon>
    </lineage>
</organism>
<dbReference type="OrthoDB" id="9815351at2"/>
<keyword evidence="1" id="KW-0328">Glycosyltransferase</keyword>
<dbReference type="Gene3D" id="3.40.50.2000">
    <property type="entry name" value="Glycogen Phosphorylase B"/>
    <property type="match status" value="2"/>
</dbReference>
<dbReference type="PANTHER" id="PTHR12526">
    <property type="entry name" value="GLYCOSYLTRANSFERASE"/>
    <property type="match status" value="1"/>
</dbReference>
<name>A0A6L6Q2C3_9BURK</name>
<dbReference type="SUPFAM" id="SSF53756">
    <property type="entry name" value="UDP-Glycosyltransferase/glycogen phosphorylase"/>
    <property type="match status" value="1"/>
</dbReference>
<dbReference type="AlphaFoldDB" id="A0A6L6Q2C3"/>
<evidence type="ECO:0000259" key="3">
    <source>
        <dbReference type="Pfam" id="PF13579"/>
    </source>
</evidence>
<keyword evidence="2 4" id="KW-0808">Transferase</keyword>
<dbReference type="GO" id="GO:0016757">
    <property type="term" value="F:glycosyltransferase activity"/>
    <property type="evidence" value="ECO:0007669"/>
    <property type="project" value="UniProtKB-KW"/>
</dbReference>
<feature type="domain" description="Glycosyltransferase subfamily 4-like N-terminal" evidence="3">
    <location>
        <begin position="26"/>
        <end position="191"/>
    </location>
</feature>
<dbReference type="Pfam" id="PF13579">
    <property type="entry name" value="Glyco_trans_4_4"/>
    <property type="match status" value="1"/>
</dbReference>